<dbReference type="EMBL" id="JAUJEA010000024">
    <property type="protein sequence ID" value="MDN5205689.1"/>
    <property type="molecule type" value="Genomic_DNA"/>
</dbReference>
<organism evidence="1 2">
    <name type="scientific">Splendidivirga corallicola</name>
    <dbReference type="NCBI Taxonomy" id="3051826"/>
    <lineage>
        <taxon>Bacteria</taxon>
        <taxon>Pseudomonadati</taxon>
        <taxon>Bacteroidota</taxon>
        <taxon>Cytophagia</taxon>
        <taxon>Cytophagales</taxon>
        <taxon>Splendidivirgaceae</taxon>
        <taxon>Splendidivirga</taxon>
    </lineage>
</organism>
<reference evidence="1" key="1">
    <citation type="submission" date="2023-06" db="EMBL/GenBank/DDBJ databases">
        <title>Genomic of Parafulvivirga corallium.</title>
        <authorList>
            <person name="Wang G."/>
        </authorList>
    </citation>
    <scope>NUCLEOTIDE SEQUENCE</scope>
    <source>
        <strain evidence="1">BMA10</strain>
    </source>
</reference>
<evidence type="ECO:0000313" key="2">
    <source>
        <dbReference type="Proteomes" id="UP001172082"/>
    </source>
</evidence>
<gene>
    <name evidence="1" type="ORF">QQ008_30170</name>
</gene>
<accession>A0ABT8KY32</accession>
<proteinExistence type="predicted"/>
<name>A0ABT8KY32_9BACT</name>
<dbReference type="Proteomes" id="UP001172082">
    <property type="component" value="Unassembled WGS sequence"/>
</dbReference>
<protein>
    <submittedName>
        <fullName evidence="1">Uncharacterized protein</fullName>
    </submittedName>
</protein>
<comment type="caution">
    <text evidence="1">The sequence shown here is derived from an EMBL/GenBank/DDBJ whole genome shotgun (WGS) entry which is preliminary data.</text>
</comment>
<keyword evidence="2" id="KW-1185">Reference proteome</keyword>
<sequence>MKPLLIILLFTTTILSAQQLPQHVEFQELGLSFDIPEGWLGQLDGEHVLLGSHSQAGLMIAFENNSKTVSELKQIALQGFEIKGAYLDPVGDIVIKNAKRVEGMYQGMFNNNLVKCYAIGLINELGSGMTILMLAKSTEFTDAQKAAADELAGSVKFFQSNDSELTVQWKNRIMGRQLKYMYSLVDYDINGEGGSSSRDILIDLCHNGQFTYYSNSNISVDTGDEGIDTGDAEVYRGSTFSNSTNDSRGTFQIYSYDNEAVLELTFENGEVYEYDLSYESEDAILLNEIRYFILQSEECN</sequence>
<evidence type="ECO:0000313" key="1">
    <source>
        <dbReference type="EMBL" id="MDN5205689.1"/>
    </source>
</evidence>
<dbReference type="RefSeq" id="WP_346755707.1">
    <property type="nucleotide sequence ID" value="NZ_JAUJEA010000024.1"/>
</dbReference>